<keyword evidence="3" id="KW-1185">Reference proteome</keyword>
<evidence type="ECO:0000313" key="2">
    <source>
        <dbReference type="EMBL" id="AFJ01447.1"/>
    </source>
</evidence>
<dbReference type="NCBIfam" id="TIGR02532">
    <property type="entry name" value="IV_pilin_GFxxxE"/>
    <property type="match status" value="1"/>
</dbReference>
<accession>I1YEV4</accession>
<proteinExistence type="predicted"/>
<feature type="transmembrane region" description="Helical" evidence="1">
    <location>
        <begin position="42"/>
        <end position="63"/>
    </location>
</feature>
<evidence type="ECO:0000313" key="3">
    <source>
        <dbReference type="Proteomes" id="UP000009145"/>
    </source>
</evidence>
<keyword evidence="1" id="KW-0472">Membrane</keyword>
<evidence type="ECO:0008006" key="4">
    <source>
        <dbReference type="Google" id="ProtNLM"/>
    </source>
</evidence>
<dbReference type="PROSITE" id="PS00409">
    <property type="entry name" value="PROKAR_NTER_METHYL"/>
    <property type="match status" value="1"/>
</dbReference>
<sequence>MNINQMKSAIAKFRKADLSVIKDAKLRAKAQKLQGKEKGFTLLELLVVITLIAILATGALVAYENVGESAEAAQAANTIGTLDRAIRTYRAVENVYPNQWDTLMDAAGDELTFAASGMKGFLGEWDVAGSAGLDAVLVEMFEESGIEELQEVLAAAEVDDSPTGAPNRMHNESAGLSAEVEIEDGDFPVSLAVVPSPQCTTFGAAGGYPAAAFDPTVSISNNELQNAYGDALEGDECHALIALGFGGDAAASTAFSNVAIAQSPSYIATTGDGDTAINPEIHYSRYIGLFHAGQYDDVDNEWEWNDQLRLITIVSTDGKNIDQLVSEANQSSAGDDD</sequence>
<dbReference type="AlphaFoldDB" id="I1YEV4"/>
<name>I1YEV4_METFJ</name>
<keyword evidence="1" id="KW-0812">Transmembrane</keyword>
<dbReference type="Pfam" id="PF07963">
    <property type="entry name" value="N_methyl"/>
    <property type="match status" value="1"/>
</dbReference>
<dbReference type="Gene3D" id="3.30.700.10">
    <property type="entry name" value="Glycoprotein, Type 4 Pilin"/>
    <property type="match status" value="1"/>
</dbReference>
<dbReference type="RefSeq" id="WP_014702897.1">
    <property type="nucleotide sequence ID" value="NC_017856.1"/>
</dbReference>
<gene>
    <name evidence="2" type="ordered locus">Q7C_268</name>
</gene>
<reference evidence="2 3" key="1">
    <citation type="journal article" date="2012" name="J. Bacteriol.">
        <title>Complete genome sequences of Methylophaga sp. strain JAM1 and Methylophaga sp. strain JAM7.</title>
        <authorList>
            <person name="Villeneuve C."/>
            <person name="Martineau C."/>
            <person name="Mauffrey F."/>
            <person name="Villemur R."/>
        </authorList>
    </citation>
    <scope>NUCLEOTIDE SEQUENCE [LARGE SCALE GENOMIC DNA]</scope>
    <source>
        <strain evidence="2 3">JAM7</strain>
    </source>
</reference>
<dbReference type="EMBL" id="CP003380">
    <property type="protein sequence ID" value="AFJ01447.1"/>
    <property type="molecule type" value="Genomic_DNA"/>
</dbReference>
<dbReference type="PATRIC" id="fig|754477.3.peg.266"/>
<dbReference type="STRING" id="754477.Q7C_268"/>
<organism evidence="2 3">
    <name type="scientific">Methylophaga frappieri (strain ATCC BAA-2434 / DSM 25690 / JAM7)</name>
    <dbReference type="NCBI Taxonomy" id="754477"/>
    <lineage>
        <taxon>Bacteria</taxon>
        <taxon>Pseudomonadati</taxon>
        <taxon>Pseudomonadota</taxon>
        <taxon>Gammaproteobacteria</taxon>
        <taxon>Thiotrichales</taxon>
        <taxon>Piscirickettsiaceae</taxon>
        <taxon>Methylophaga</taxon>
    </lineage>
</organism>
<evidence type="ECO:0000256" key="1">
    <source>
        <dbReference type="SAM" id="Phobius"/>
    </source>
</evidence>
<dbReference type="OrthoDB" id="5570310at2"/>
<dbReference type="eggNOG" id="COG2165">
    <property type="taxonomic scope" value="Bacteria"/>
</dbReference>
<protein>
    <recommendedName>
        <fullName evidence="4">Prepilin-type N-terminal cleavage/methylation domain-containing protein</fullName>
    </recommendedName>
</protein>
<dbReference type="InterPro" id="IPR045584">
    <property type="entry name" value="Pilin-like"/>
</dbReference>
<dbReference type="SUPFAM" id="SSF54523">
    <property type="entry name" value="Pili subunits"/>
    <property type="match status" value="1"/>
</dbReference>
<dbReference type="Proteomes" id="UP000009145">
    <property type="component" value="Chromosome"/>
</dbReference>
<dbReference type="HOGENOM" id="CLU_727238_0_0_6"/>
<dbReference type="KEGG" id="mec:Q7C_268"/>
<dbReference type="InterPro" id="IPR012902">
    <property type="entry name" value="N_methyl_site"/>
</dbReference>
<keyword evidence="1" id="KW-1133">Transmembrane helix</keyword>
<dbReference type="PANTHER" id="PTHR30093">
    <property type="entry name" value="GENERAL SECRETION PATHWAY PROTEIN G"/>
    <property type="match status" value="1"/>
</dbReference>